<dbReference type="InterPro" id="IPR035965">
    <property type="entry name" value="PAS-like_dom_sf"/>
</dbReference>
<dbReference type="STRING" id="52694.ACWI_14510"/>
<feature type="transmembrane region" description="Helical" evidence="1">
    <location>
        <begin position="204"/>
        <end position="223"/>
    </location>
</feature>
<dbReference type="NCBIfam" id="TIGR00254">
    <property type="entry name" value="GGDEF"/>
    <property type="match status" value="1"/>
</dbReference>
<dbReference type="InterPro" id="IPR031621">
    <property type="entry name" value="HisKA_7TM"/>
</dbReference>
<evidence type="ECO:0000313" key="5">
    <source>
        <dbReference type="Proteomes" id="UP000176244"/>
    </source>
</evidence>
<dbReference type="Pfam" id="PF00989">
    <property type="entry name" value="PAS"/>
    <property type="match status" value="1"/>
</dbReference>
<dbReference type="SUPFAM" id="SSF55785">
    <property type="entry name" value="PYP-like sensor domain (PAS domain)"/>
    <property type="match status" value="1"/>
</dbReference>
<keyword evidence="1" id="KW-1133">Transmembrane helix</keyword>
<feature type="domain" description="PAS" evidence="2">
    <location>
        <begin position="238"/>
        <end position="267"/>
    </location>
</feature>
<dbReference type="Proteomes" id="UP000176244">
    <property type="component" value="Unassembled WGS sequence"/>
</dbReference>
<feature type="transmembrane region" description="Helical" evidence="1">
    <location>
        <begin position="6"/>
        <end position="24"/>
    </location>
</feature>
<dbReference type="OrthoDB" id="9804955at2"/>
<accession>A0A1F2PII3</accession>
<protein>
    <submittedName>
        <fullName evidence="4">Putative diguanylate cyclase YcdT</fullName>
        <ecNumber evidence="4">2.7.7.65</ecNumber>
    </submittedName>
</protein>
<feature type="transmembrane region" description="Helical" evidence="1">
    <location>
        <begin position="177"/>
        <end position="198"/>
    </location>
</feature>
<feature type="transmembrane region" description="Helical" evidence="1">
    <location>
        <begin position="96"/>
        <end position="114"/>
    </location>
</feature>
<dbReference type="PANTHER" id="PTHR46663:SF4">
    <property type="entry name" value="DIGUANYLATE CYCLASE DGCT-RELATED"/>
    <property type="match status" value="1"/>
</dbReference>
<reference evidence="4 5" key="1">
    <citation type="submission" date="2015-09" db="EMBL/GenBank/DDBJ databases">
        <title>Genome sequence of Acetobacterium wieringae DSM 1911.</title>
        <authorList>
            <person name="Poehlein A."/>
            <person name="Bengelsdorf F.R."/>
            <person name="Schiel-Bengelsdorf B."/>
            <person name="Duerre P."/>
            <person name="Daniel R."/>
        </authorList>
    </citation>
    <scope>NUCLEOTIDE SEQUENCE [LARGE SCALE GENOMIC DNA]</scope>
    <source>
        <strain evidence="4 5">DSM 1911</strain>
    </source>
</reference>
<dbReference type="RefSeq" id="WP_070370773.1">
    <property type="nucleotide sequence ID" value="NZ_LKEU01000027.1"/>
</dbReference>
<dbReference type="Gene3D" id="3.30.450.20">
    <property type="entry name" value="PAS domain"/>
    <property type="match status" value="1"/>
</dbReference>
<feature type="domain" description="GGDEF" evidence="3">
    <location>
        <begin position="392"/>
        <end position="524"/>
    </location>
</feature>
<dbReference type="InterPro" id="IPR029787">
    <property type="entry name" value="Nucleotide_cyclase"/>
</dbReference>
<dbReference type="Gene3D" id="3.30.70.270">
    <property type="match status" value="1"/>
</dbReference>
<feature type="transmembrane region" description="Helical" evidence="1">
    <location>
        <begin position="36"/>
        <end position="55"/>
    </location>
</feature>
<dbReference type="CDD" id="cd01949">
    <property type="entry name" value="GGDEF"/>
    <property type="match status" value="1"/>
</dbReference>
<dbReference type="AlphaFoldDB" id="A0A1F2PII3"/>
<dbReference type="EMBL" id="LKEU01000027">
    <property type="protein sequence ID" value="OFV70865.1"/>
    <property type="molecule type" value="Genomic_DNA"/>
</dbReference>
<dbReference type="InterPro" id="IPR000160">
    <property type="entry name" value="GGDEF_dom"/>
</dbReference>
<evidence type="ECO:0000259" key="3">
    <source>
        <dbReference type="PROSITE" id="PS50887"/>
    </source>
</evidence>
<proteinExistence type="predicted"/>
<feature type="transmembrane region" description="Helical" evidence="1">
    <location>
        <begin position="142"/>
        <end position="165"/>
    </location>
</feature>
<dbReference type="EC" id="2.7.7.65" evidence="4"/>
<dbReference type="Pfam" id="PF16927">
    <property type="entry name" value="HisKA_7TM"/>
    <property type="match status" value="1"/>
</dbReference>
<gene>
    <name evidence="4" type="primary">ycdT_1</name>
    <name evidence="4" type="ORF">ACWI_14510</name>
</gene>
<feature type="transmembrane region" description="Helical" evidence="1">
    <location>
        <begin position="67"/>
        <end position="84"/>
    </location>
</feature>
<dbReference type="InterPro" id="IPR013767">
    <property type="entry name" value="PAS_fold"/>
</dbReference>
<keyword evidence="1" id="KW-0472">Membrane</keyword>
<dbReference type="GO" id="GO:0052621">
    <property type="term" value="F:diguanylate cyclase activity"/>
    <property type="evidence" value="ECO:0007669"/>
    <property type="project" value="UniProtKB-EC"/>
</dbReference>
<keyword evidence="4" id="KW-0548">Nucleotidyltransferase</keyword>
<dbReference type="InterPro" id="IPR052163">
    <property type="entry name" value="DGC-Regulatory_Protein"/>
</dbReference>
<dbReference type="PROSITE" id="PS50887">
    <property type="entry name" value="GGDEF"/>
    <property type="match status" value="1"/>
</dbReference>
<evidence type="ECO:0000313" key="4">
    <source>
        <dbReference type="EMBL" id="OFV70865.1"/>
    </source>
</evidence>
<dbReference type="PANTHER" id="PTHR46663">
    <property type="entry name" value="DIGUANYLATE CYCLASE DGCT-RELATED"/>
    <property type="match status" value="1"/>
</dbReference>
<dbReference type="CDD" id="cd00130">
    <property type="entry name" value="PAS"/>
    <property type="match status" value="1"/>
</dbReference>
<evidence type="ECO:0000259" key="2">
    <source>
        <dbReference type="PROSITE" id="PS50112"/>
    </source>
</evidence>
<dbReference type="Pfam" id="PF00990">
    <property type="entry name" value="GGDEF"/>
    <property type="match status" value="1"/>
</dbReference>
<dbReference type="SMART" id="SM00267">
    <property type="entry name" value="GGDEF"/>
    <property type="match status" value="1"/>
</dbReference>
<sequence length="527" mass="60361">MKQTVLIINIATILVTLFLVFVSYRHRSEKGGLPFLCSMALLLLWVAGSTISMFTQSYEEKVFWRNFIQIGMAFIPLANLWFVIEYTENKNRFLKYLVWLAAFLSLAGIVLTFTNPSHDLIRKSVEFVEINGQWDLVVELTFLGNMFVLLRFALMFASIVILMLFQIRIVKSGQKQVFYILIGFTLALVLLIVKNYLMTGYEEVFPMSVIFLIPNLFIAYSVYRYDFLKIAPLAKDWIINSLPDGIVVLSAAGEIVEVNQSAERFFGQLTEKEAPPGHKKSALQNRNRYDYSEYTAFLQAQPLWQKALDERKNGTLEIELENDSGDSLYYEIDQHHFISDRNHYSGSVSVIRNVTNFRLEKLMLKRQAEMDRHIQILNKHAYIDYVNAASSVQAAFMVIDIDKFKAVNDRYGHPVGDVVILKVVEAIKQCIRKDDLIGRIGGDEFSLTLMDCGKKRTQAIIQHILMMVQKETADILEERVTISIGVVTNQKLPDCSFATLYQKADEALYGAKKAGRNQVVFYDDQPC</sequence>
<dbReference type="GO" id="GO:0006355">
    <property type="term" value="P:regulation of DNA-templated transcription"/>
    <property type="evidence" value="ECO:0007669"/>
    <property type="project" value="InterPro"/>
</dbReference>
<dbReference type="SUPFAM" id="SSF55073">
    <property type="entry name" value="Nucleotide cyclase"/>
    <property type="match status" value="1"/>
</dbReference>
<keyword evidence="4" id="KW-0808">Transferase</keyword>
<dbReference type="InterPro" id="IPR043128">
    <property type="entry name" value="Rev_trsase/Diguanyl_cyclase"/>
</dbReference>
<dbReference type="InterPro" id="IPR000014">
    <property type="entry name" value="PAS"/>
</dbReference>
<dbReference type="PROSITE" id="PS50112">
    <property type="entry name" value="PAS"/>
    <property type="match status" value="1"/>
</dbReference>
<name>A0A1F2PII3_9FIRM</name>
<comment type="caution">
    <text evidence="4">The sequence shown here is derived from an EMBL/GenBank/DDBJ whole genome shotgun (WGS) entry which is preliminary data.</text>
</comment>
<organism evidence="4 5">
    <name type="scientific">Acetobacterium wieringae</name>
    <dbReference type="NCBI Taxonomy" id="52694"/>
    <lineage>
        <taxon>Bacteria</taxon>
        <taxon>Bacillati</taxon>
        <taxon>Bacillota</taxon>
        <taxon>Clostridia</taxon>
        <taxon>Eubacteriales</taxon>
        <taxon>Eubacteriaceae</taxon>
        <taxon>Acetobacterium</taxon>
    </lineage>
</organism>
<keyword evidence="1" id="KW-0812">Transmembrane</keyword>
<evidence type="ECO:0000256" key="1">
    <source>
        <dbReference type="SAM" id="Phobius"/>
    </source>
</evidence>